<feature type="transmembrane region" description="Helical" evidence="1">
    <location>
        <begin position="65"/>
        <end position="84"/>
    </location>
</feature>
<sequence>MSSWFHRVKKYVWDEEKTPFHLLPVEMHKKQAHNELFIYAAIEGILTAILIFGILAQIFMAGKIAYVPLLLYSLMLMGALYVLVNRKPIWAALVSSSPPLVMFGLLFWFGFHPNNTSFDKLILGGFLAFWVIYSVRIFDICRNYPEMAETVNS</sequence>
<proteinExistence type="predicted"/>
<reference evidence="2" key="1">
    <citation type="submission" date="2018-05" db="EMBL/GenBank/DDBJ databases">
        <authorList>
            <person name="Lanie J.A."/>
            <person name="Ng W.-L."/>
            <person name="Kazmierczak K.M."/>
            <person name="Andrzejewski T.M."/>
            <person name="Davidsen T.M."/>
            <person name="Wayne K.J."/>
            <person name="Tettelin H."/>
            <person name="Glass J.I."/>
            <person name="Rusch D."/>
            <person name="Podicherti R."/>
            <person name="Tsui H.-C.T."/>
            <person name="Winkler M.E."/>
        </authorList>
    </citation>
    <scope>NUCLEOTIDE SEQUENCE</scope>
</reference>
<keyword evidence="1" id="KW-1133">Transmembrane helix</keyword>
<keyword evidence="1" id="KW-0472">Membrane</keyword>
<keyword evidence="1" id="KW-0812">Transmembrane</keyword>
<feature type="transmembrane region" description="Helical" evidence="1">
    <location>
        <begin position="121"/>
        <end position="138"/>
    </location>
</feature>
<dbReference type="AlphaFoldDB" id="A0A382DR60"/>
<evidence type="ECO:0000313" key="2">
    <source>
        <dbReference type="EMBL" id="SVB40705.1"/>
    </source>
</evidence>
<accession>A0A382DR60</accession>
<organism evidence="2">
    <name type="scientific">marine metagenome</name>
    <dbReference type="NCBI Taxonomy" id="408172"/>
    <lineage>
        <taxon>unclassified sequences</taxon>
        <taxon>metagenomes</taxon>
        <taxon>ecological metagenomes</taxon>
    </lineage>
</organism>
<feature type="transmembrane region" description="Helical" evidence="1">
    <location>
        <begin position="89"/>
        <end position="109"/>
    </location>
</feature>
<gene>
    <name evidence="2" type="ORF">METZ01_LOCUS193559</name>
</gene>
<evidence type="ECO:0000256" key="1">
    <source>
        <dbReference type="SAM" id="Phobius"/>
    </source>
</evidence>
<dbReference type="EMBL" id="UINC01040603">
    <property type="protein sequence ID" value="SVB40705.1"/>
    <property type="molecule type" value="Genomic_DNA"/>
</dbReference>
<name>A0A382DR60_9ZZZZ</name>
<feature type="transmembrane region" description="Helical" evidence="1">
    <location>
        <begin position="36"/>
        <end position="59"/>
    </location>
</feature>
<protein>
    <submittedName>
        <fullName evidence="2">Uncharacterized protein</fullName>
    </submittedName>
</protein>